<evidence type="ECO:0000313" key="1">
    <source>
        <dbReference type="EMBL" id="VBB26274.1"/>
    </source>
</evidence>
<reference evidence="1 2" key="1">
    <citation type="submission" date="2018-08" db="EMBL/GenBank/DDBJ databases">
        <authorList>
            <person name="Laetsch R D."/>
            <person name="Stevens L."/>
            <person name="Kumar S."/>
            <person name="Blaxter L. M."/>
        </authorList>
    </citation>
    <scope>NUCLEOTIDE SEQUENCE [LARGE SCALE GENOMIC DNA]</scope>
</reference>
<dbReference type="Proteomes" id="UP000276991">
    <property type="component" value="Unassembled WGS sequence"/>
</dbReference>
<organism evidence="1 2">
    <name type="scientific">Acanthocheilonema viteae</name>
    <name type="common">Filarial nematode worm</name>
    <name type="synonym">Dipetalonema viteae</name>
    <dbReference type="NCBI Taxonomy" id="6277"/>
    <lineage>
        <taxon>Eukaryota</taxon>
        <taxon>Metazoa</taxon>
        <taxon>Ecdysozoa</taxon>
        <taxon>Nematoda</taxon>
        <taxon>Chromadorea</taxon>
        <taxon>Rhabditida</taxon>
        <taxon>Spirurina</taxon>
        <taxon>Spiruromorpha</taxon>
        <taxon>Filarioidea</taxon>
        <taxon>Onchocercidae</taxon>
        <taxon>Acanthocheilonema</taxon>
    </lineage>
</organism>
<name>A0A498S8F5_ACAVI</name>
<accession>A0A498S8F5</accession>
<evidence type="ECO:0000313" key="2">
    <source>
        <dbReference type="Proteomes" id="UP000276991"/>
    </source>
</evidence>
<dbReference type="EMBL" id="UPTC01000086">
    <property type="protein sequence ID" value="VBB26274.1"/>
    <property type="molecule type" value="Genomic_DNA"/>
</dbReference>
<keyword evidence="2" id="KW-1185">Reference proteome</keyword>
<dbReference type="AlphaFoldDB" id="A0A498S8F5"/>
<proteinExistence type="predicted"/>
<gene>
    <name evidence="1" type="ORF">NAV_LOCUS1104</name>
</gene>
<protein>
    <submittedName>
        <fullName evidence="1">Uncharacterized protein</fullName>
    </submittedName>
</protein>
<sequence length="173" mass="19077">MTARRSTSKKTGKAILVNTCKLQRQRFGQLDGSKCRQRTAAATTYADDDVNDEQALIEKLVYHVCVRLCVEDKYDTTGETRGLLVSGPPPHPTERPKLHHTLTFLFASSTTPQYTYTHTETHIAHIECLFPENAATEKSSMLGLVNKLSQCKPGRAPPSPLSHALHLAATPPP</sequence>